<feature type="chain" id="PRO_5035453757" evidence="19">
    <location>
        <begin position="27"/>
        <end position="1132"/>
    </location>
</feature>
<keyword evidence="22" id="KW-1185">Reference proteome</keyword>
<dbReference type="GO" id="GO:0007229">
    <property type="term" value="P:integrin-mediated signaling pathway"/>
    <property type="evidence" value="ECO:0007669"/>
    <property type="project" value="UniProtKB-KW"/>
</dbReference>
<accession>A0A8J9W320</accession>
<feature type="region of interest" description="Disordered" evidence="17">
    <location>
        <begin position="402"/>
        <end position="424"/>
    </location>
</feature>
<keyword evidence="13" id="KW-0401">Integrin</keyword>
<comment type="subcellular location">
    <subcellularLocation>
        <location evidence="1">Cell membrane</location>
        <topology evidence="1">Single-pass type I membrane protein</topology>
    </subcellularLocation>
</comment>
<dbReference type="OrthoDB" id="5956021at2759"/>
<dbReference type="PANTHER" id="PTHR10082">
    <property type="entry name" value="INTEGRIN BETA SUBUNIT"/>
    <property type="match status" value="1"/>
</dbReference>
<feature type="compositionally biased region" description="Polar residues" evidence="17">
    <location>
        <begin position="114"/>
        <end position="129"/>
    </location>
</feature>
<evidence type="ECO:0000313" key="21">
    <source>
        <dbReference type="EMBL" id="CAH1238119.1"/>
    </source>
</evidence>
<sequence>MLKLLLTMRVLAAVLPVCLLIAAAAAQEAGGTERQIGPFLNPTNPCLSANARTCKECLRVAAQCGWCNSESYTRPKCDSADNLQNLGCPVGALMNPAAEMRVIERGVITKDVKLSSSGQAQPVPNSGQRWGNDECQEDPITCGEGGAVGEAEGRIGGGGGGGTGGTLEEEEVALEEEEVALEEEEVALEEEEEEELSEEEEGEEEEEEVQEEKPVEGESVEGEPVEGVSVEEEPVEVSVEEESVEVSVEEESVQDRRLLLRPRPLYLVPRVPSGEEGVPSEEEGVPSEEVAVVEEAEAEEAVEVAAPEEGEVVPEEDFSSEEGLETVEDHPGVLEEVKIRPKDLQPNVPQYDNALLTNYTVNLFAGSSSSSSSSSSSFSGSIGGEGGLGRDDFFSSLDEFMNSGGDGTGRKKRQTDDDTLSRINRISPKELKLDMRKGSTYSFTMNVYRPKDYPADLYYLMDLSDSMKDDLENLKTLAGTLTTELRKLTRNFNVGFGAFVDKTVSPYVDTSPEKLKEPSPGAAPPFSYINALSLTDDAVVFNDEVGKIRSSGNLDAAEGGFDGMLQALVCRDKIGWREASTHIILYASDAQFHSAGDGKLGGIVKKNDEKCHLDPKGTYMEEFANTQDYPSISQIRSLLQATNTLLIFAVDKKYQSVYQSLANNQFAGLATAGVLEADSSNIIALIERSYNQLLSQIELSFVDFPSEYMSYTVTPNCGNGQREGTKCTNVNVGDEVTFDIELTMNDIPQDSAKLNAEHEFKIKPVGFHEEVKAKLRYLGSCDCENQAVPTSAKCNTQGTFECGECVCYSGWLGKTCTCDASNNTVAANNEACIQQGSIDVCQRRGTCLCGECICDRPDRFSGKYCECDNQACERFNGQICGGSAYGTCDCGTCKCKEGREGTACQCPSDRSVCKPSNAPDDADLCNGHGECACNEGEEERSCVCEEGYSGKYCQECQACPGKCDVLKPCVQCHAWGKNWTEEICVNRCVDKVYMSDRLRDDFGVTRCSYTDDDGCTVHYTYGTDSYKGQTSDDFVVEVRKNKDCVTPFPWWWLVLGIILAILLLGLCCLCCWRCWAYYKDKQEFLLWQDEMKAQAAWDTGESPIYTGAVTTHQNPEFIGAGAGVGGKVNINN</sequence>
<evidence type="ECO:0000256" key="6">
    <source>
        <dbReference type="ARBA" id="ARBA00022723"/>
    </source>
</evidence>
<evidence type="ECO:0000256" key="2">
    <source>
        <dbReference type="ARBA" id="ARBA00007449"/>
    </source>
</evidence>
<dbReference type="GO" id="GO:0033627">
    <property type="term" value="P:cell adhesion mediated by integrin"/>
    <property type="evidence" value="ECO:0007669"/>
    <property type="project" value="TreeGrafter"/>
</dbReference>
<evidence type="ECO:0000256" key="15">
    <source>
        <dbReference type="ARBA" id="ARBA00023157"/>
    </source>
</evidence>
<evidence type="ECO:0000256" key="3">
    <source>
        <dbReference type="ARBA" id="ARBA00022475"/>
    </source>
</evidence>
<dbReference type="AlphaFoldDB" id="A0A8J9W320"/>
<keyword evidence="5 18" id="KW-0812">Transmembrane</keyword>
<dbReference type="SUPFAM" id="SSF53300">
    <property type="entry name" value="vWA-like"/>
    <property type="match status" value="1"/>
</dbReference>
<feature type="compositionally biased region" description="Acidic residues" evidence="17">
    <location>
        <begin position="167"/>
        <end position="210"/>
    </location>
</feature>
<dbReference type="InterPro" id="IPR040622">
    <property type="entry name" value="EGF_integrin_1"/>
</dbReference>
<dbReference type="GO" id="GO:0046872">
    <property type="term" value="F:metal ion binding"/>
    <property type="evidence" value="ECO:0007669"/>
    <property type="project" value="UniProtKB-KW"/>
</dbReference>
<feature type="signal peptide" evidence="19">
    <location>
        <begin position="1"/>
        <end position="26"/>
    </location>
</feature>
<evidence type="ECO:0000256" key="11">
    <source>
        <dbReference type="ARBA" id="ARBA00022889"/>
    </source>
</evidence>
<dbReference type="GO" id="GO:0098609">
    <property type="term" value="P:cell-cell adhesion"/>
    <property type="evidence" value="ECO:0007669"/>
    <property type="project" value="TreeGrafter"/>
</dbReference>
<feature type="compositionally biased region" description="Acidic residues" evidence="17">
    <location>
        <begin position="218"/>
        <end position="252"/>
    </location>
</feature>
<dbReference type="InterPro" id="IPR057073">
    <property type="entry name" value="EGF_integrin_2"/>
</dbReference>
<dbReference type="SMART" id="SM01241">
    <property type="entry name" value="Integrin_b_cyt"/>
    <property type="match status" value="1"/>
</dbReference>
<dbReference type="GO" id="GO:0007160">
    <property type="term" value="P:cell-matrix adhesion"/>
    <property type="evidence" value="ECO:0007669"/>
    <property type="project" value="TreeGrafter"/>
</dbReference>
<dbReference type="FunFam" id="2.10.25.10:FF:000036">
    <property type="entry name" value="Integrin beta"/>
    <property type="match status" value="1"/>
</dbReference>
<reference evidence="21" key="1">
    <citation type="submission" date="2022-01" db="EMBL/GenBank/DDBJ databases">
        <authorList>
            <person name="Braso-Vives M."/>
        </authorList>
    </citation>
    <scope>NUCLEOTIDE SEQUENCE</scope>
</reference>
<keyword evidence="4" id="KW-0245">EGF-like domain</keyword>
<evidence type="ECO:0000256" key="7">
    <source>
        <dbReference type="ARBA" id="ARBA00022729"/>
    </source>
</evidence>
<dbReference type="InterPro" id="IPR002369">
    <property type="entry name" value="Integrin_bsu_VWA"/>
</dbReference>
<dbReference type="InterPro" id="IPR000742">
    <property type="entry name" value="EGF"/>
</dbReference>
<feature type="compositionally biased region" description="Acidic residues" evidence="17">
    <location>
        <begin position="306"/>
        <end position="326"/>
    </location>
</feature>
<keyword evidence="10" id="KW-0460">Magnesium</keyword>
<evidence type="ECO:0000256" key="10">
    <source>
        <dbReference type="ARBA" id="ARBA00022842"/>
    </source>
</evidence>
<dbReference type="SUPFAM" id="SSF69179">
    <property type="entry name" value="Integrin domains"/>
    <property type="match status" value="1"/>
</dbReference>
<feature type="domain" description="EGF-like" evidence="20">
    <location>
        <begin position="942"/>
        <end position="953"/>
    </location>
</feature>
<keyword evidence="12 18" id="KW-1133">Transmembrane helix</keyword>
<dbReference type="Gene3D" id="2.10.25.10">
    <property type="entry name" value="Laminin"/>
    <property type="match status" value="3"/>
</dbReference>
<dbReference type="PANTHER" id="PTHR10082:SF60">
    <property type="entry name" value="INTEGRIN BETA-PS"/>
    <property type="match status" value="1"/>
</dbReference>
<dbReference type="SUPFAM" id="SSF57196">
    <property type="entry name" value="EGF/Laminin"/>
    <property type="match status" value="1"/>
</dbReference>
<keyword evidence="7 19" id="KW-0732">Signal</keyword>
<keyword evidence="6" id="KW-0479">Metal-binding</keyword>
<dbReference type="GO" id="GO:0009986">
    <property type="term" value="C:cell surface"/>
    <property type="evidence" value="ECO:0007669"/>
    <property type="project" value="TreeGrafter"/>
</dbReference>
<evidence type="ECO:0000256" key="5">
    <source>
        <dbReference type="ARBA" id="ARBA00022692"/>
    </source>
</evidence>
<evidence type="ECO:0000256" key="1">
    <source>
        <dbReference type="ARBA" id="ARBA00004251"/>
    </source>
</evidence>
<feature type="transmembrane region" description="Helical" evidence="18">
    <location>
        <begin position="1050"/>
        <end position="1072"/>
    </location>
</feature>
<dbReference type="SUPFAM" id="SSF69687">
    <property type="entry name" value="Integrin beta tail domain"/>
    <property type="match status" value="1"/>
</dbReference>
<keyword evidence="9" id="KW-0106">Calcium</keyword>
<keyword evidence="16" id="KW-0325">Glycoprotein</keyword>
<evidence type="ECO:0000256" key="4">
    <source>
        <dbReference type="ARBA" id="ARBA00022536"/>
    </source>
</evidence>
<feature type="region of interest" description="Disordered" evidence="17">
    <location>
        <begin position="114"/>
        <end position="255"/>
    </location>
</feature>
<evidence type="ECO:0000256" key="19">
    <source>
        <dbReference type="SAM" id="SignalP"/>
    </source>
</evidence>
<dbReference type="InterPro" id="IPR036465">
    <property type="entry name" value="vWFA_dom_sf"/>
</dbReference>
<dbReference type="InterPro" id="IPR012896">
    <property type="entry name" value="Integrin_bsu_tail"/>
</dbReference>
<dbReference type="SMART" id="SM00187">
    <property type="entry name" value="INB"/>
    <property type="match status" value="1"/>
</dbReference>
<evidence type="ECO:0000256" key="8">
    <source>
        <dbReference type="ARBA" id="ARBA00022737"/>
    </source>
</evidence>
<dbReference type="PROSITE" id="PS00022">
    <property type="entry name" value="EGF_1"/>
    <property type="match status" value="1"/>
</dbReference>
<protein>
    <submittedName>
        <fullName evidence="21">ITGB1 protein</fullName>
    </submittedName>
</protein>
<dbReference type="GO" id="GO:0016477">
    <property type="term" value="P:cell migration"/>
    <property type="evidence" value="ECO:0007669"/>
    <property type="project" value="TreeGrafter"/>
</dbReference>
<evidence type="ECO:0000313" key="22">
    <source>
        <dbReference type="Proteomes" id="UP000838412"/>
    </source>
</evidence>
<dbReference type="FunFam" id="2.10.25.10:FF:000075">
    <property type="entry name" value="Integrin beta"/>
    <property type="match status" value="1"/>
</dbReference>
<proteinExistence type="inferred from homology"/>
<dbReference type="InterPro" id="IPR015812">
    <property type="entry name" value="Integrin_bsu"/>
</dbReference>
<evidence type="ECO:0000256" key="12">
    <source>
        <dbReference type="ARBA" id="ARBA00022989"/>
    </source>
</evidence>
<dbReference type="Pfam" id="PF08725">
    <property type="entry name" value="Integrin_b_cyt"/>
    <property type="match status" value="1"/>
</dbReference>
<name>A0A8J9W320_BRALA</name>
<dbReference type="SMART" id="SM01242">
    <property type="entry name" value="Integrin_B_tail"/>
    <property type="match status" value="1"/>
</dbReference>
<keyword evidence="15" id="KW-1015">Disulfide bond</keyword>
<keyword evidence="8" id="KW-0677">Repeat</keyword>
<evidence type="ECO:0000256" key="18">
    <source>
        <dbReference type="SAM" id="Phobius"/>
    </source>
</evidence>
<evidence type="ECO:0000256" key="14">
    <source>
        <dbReference type="ARBA" id="ARBA00023136"/>
    </source>
</evidence>
<keyword evidence="3" id="KW-1003">Cell membrane</keyword>
<feature type="compositionally biased region" description="Gly residues" evidence="17">
    <location>
        <begin position="143"/>
        <end position="165"/>
    </location>
</feature>
<dbReference type="PROSITE" id="PS52047">
    <property type="entry name" value="I_EGF_2"/>
    <property type="match status" value="1"/>
</dbReference>
<gene>
    <name evidence="21" type="primary">ITGB1</name>
    <name evidence="21" type="ORF">BLAG_LOCUS2845</name>
</gene>
<evidence type="ECO:0000256" key="17">
    <source>
        <dbReference type="SAM" id="MobiDB-lite"/>
    </source>
</evidence>
<dbReference type="Gene3D" id="3.40.50.410">
    <property type="entry name" value="von Willebrand factor, type A domain"/>
    <property type="match status" value="1"/>
</dbReference>
<keyword evidence="11" id="KW-0130">Cell adhesion</keyword>
<dbReference type="Pfam" id="PF00362">
    <property type="entry name" value="Integrin_beta"/>
    <property type="match status" value="1"/>
</dbReference>
<dbReference type="Pfam" id="PF18372">
    <property type="entry name" value="I-EGF_1"/>
    <property type="match status" value="1"/>
</dbReference>
<dbReference type="GO" id="GO:0008305">
    <property type="term" value="C:integrin complex"/>
    <property type="evidence" value="ECO:0007669"/>
    <property type="project" value="TreeGrafter"/>
</dbReference>
<dbReference type="Gene3D" id="4.10.1240.30">
    <property type="match status" value="1"/>
</dbReference>
<dbReference type="Proteomes" id="UP000838412">
    <property type="component" value="Chromosome 10"/>
</dbReference>
<dbReference type="GO" id="GO:0005925">
    <property type="term" value="C:focal adhesion"/>
    <property type="evidence" value="ECO:0007669"/>
    <property type="project" value="TreeGrafter"/>
</dbReference>
<dbReference type="Gene3D" id="1.20.5.100">
    <property type="entry name" value="Cytochrome c1, transmembrane anchor, C-terminal"/>
    <property type="match status" value="1"/>
</dbReference>
<keyword evidence="14 18" id="KW-0472">Membrane</keyword>
<dbReference type="InterPro" id="IPR032695">
    <property type="entry name" value="Integrin_dom_sf"/>
</dbReference>
<comment type="similarity">
    <text evidence="2">Belongs to the integrin beta chain family.</text>
</comment>
<dbReference type="GO" id="GO:0005178">
    <property type="term" value="F:integrin binding"/>
    <property type="evidence" value="ECO:0007669"/>
    <property type="project" value="TreeGrafter"/>
</dbReference>
<evidence type="ECO:0000259" key="20">
    <source>
        <dbReference type="PROSITE" id="PS00022"/>
    </source>
</evidence>
<organism evidence="21 22">
    <name type="scientific">Branchiostoma lanceolatum</name>
    <name type="common">Common lancelet</name>
    <name type="synonym">Amphioxus lanceolatum</name>
    <dbReference type="NCBI Taxonomy" id="7740"/>
    <lineage>
        <taxon>Eukaryota</taxon>
        <taxon>Metazoa</taxon>
        <taxon>Chordata</taxon>
        <taxon>Cephalochordata</taxon>
        <taxon>Leptocardii</taxon>
        <taxon>Amphioxiformes</taxon>
        <taxon>Branchiostomatidae</taxon>
        <taxon>Branchiostoma</taxon>
    </lineage>
</organism>
<dbReference type="InterPro" id="IPR014836">
    <property type="entry name" value="Integrin_bsu_cyt_dom"/>
</dbReference>
<dbReference type="EMBL" id="OV696695">
    <property type="protein sequence ID" value="CAH1238119.1"/>
    <property type="molecule type" value="Genomic_DNA"/>
</dbReference>
<evidence type="ECO:0000256" key="13">
    <source>
        <dbReference type="ARBA" id="ARBA00023037"/>
    </source>
</evidence>
<dbReference type="SUPFAM" id="SSF103575">
    <property type="entry name" value="Plexin repeat"/>
    <property type="match status" value="1"/>
</dbReference>
<dbReference type="InterPro" id="IPR036349">
    <property type="entry name" value="Integrin_bsu_tail_dom_sf"/>
</dbReference>
<dbReference type="Pfam" id="PF23105">
    <property type="entry name" value="EGF_integrin"/>
    <property type="match status" value="1"/>
</dbReference>
<dbReference type="Gene3D" id="2.60.40.1510">
    <property type="entry name" value="ntegrin, alpha v. Chain A, domain 3"/>
    <property type="match status" value="1"/>
</dbReference>
<evidence type="ECO:0000256" key="16">
    <source>
        <dbReference type="ARBA" id="ARBA00023180"/>
    </source>
</evidence>
<dbReference type="Gene3D" id="3.30.1680.10">
    <property type="entry name" value="ligand-binding face of the semaphorins, domain 2"/>
    <property type="match status" value="1"/>
</dbReference>
<dbReference type="FunFam" id="3.40.50.410:FF:000002">
    <property type="entry name" value="Integrin beta"/>
    <property type="match status" value="1"/>
</dbReference>
<feature type="region of interest" description="Disordered" evidence="17">
    <location>
        <begin position="306"/>
        <end position="327"/>
    </location>
</feature>
<evidence type="ECO:0000256" key="9">
    <source>
        <dbReference type="ARBA" id="ARBA00022837"/>
    </source>
</evidence>